<reference evidence="1" key="2">
    <citation type="journal article" date="2022" name="New Phytol.">
        <title>Evolutionary transition to the ectomycorrhizal habit in the genomes of a hyperdiverse lineage of mushroom-forming fungi.</title>
        <authorList>
            <person name="Looney B."/>
            <person name="Miyauchi S."/>
            <person name="Morin E."/>
            <person name="Drula E."/>
            <person name="Courty P.E."/>
            <person name="Kohler A."/>
            <person name="Kuo A."/>
            <person name="LaButti K."/>
            <person name="Pangilinan J."/>
            <person name="Lipzen A."/>
            <person name="Riley R."/>
            <person name="Andreopoulos W."/>
            <person name="He G."/>
            <person name="Johnson J."/>
            <person name="Nolan M."/>
            <person name="Tritt A."/>
            <person name="Barry K.W."/>
            <person name="Grigoriev I.V."/>
            <person name="Nagy L.G."/>
            <person name="Hibbett D."/>
            <person name="Henrissat B."/>
            <person name="Matheny P.B."/>
            <person name="Labbe J."/>
            <person name="Martin F.M."/>
        </authorList>
    </citation>
    <scope>NUCLEOTIDE SEQUENCE</scope>
    <source>
        <strain evidence="1">FP105234-sp</strain>
    </source>
</reference>
<gene>
    <name evidence="1" type="ORF">FA95DRAFT_1024378</name>
</gene>
<dbReference type="Proteomes" id="UP000814033">
    <property type="component" value="Unassembled WGS sequence"/>
</dbReference>
<accession>A0ACB8RXH9</accession>
<name>A0ACB8RXH9_9AGAM</name>
<dbReference type="EMBL" id="MU275884">
    <property type="protein sequence ID" value="KAI0048617.1"/>
    <property type="molecule type" value="Genomic_DNA"/>
</dbReference>
<keyword evidence="2" id="KW-1185">Reference proteome</keyword>
<organism evidence="1 2">
    <name type="scientific">Auriscalpium vulgare</name>
    <dbReference type="NCBI Taxonomy" id="40419"/>
    <lineage>
        <taxon>Eukaryota</taxon>
        <taxon>Fungi</taxon>
        <taxon>Dikarya</taxon>
        <taxon>Basidiomycota</taxon>
        <taxon>Agaricomycotina</taxon>
        <taxon>Agaricomycetes</taxon>
        <taxon>Russulales</taxon>
        <taxon>Auriscalpiaceae</taxon>
        <taxon>Auriscalpium</taxon>
    </lineage>
</organism>
<protein>
    <submittedName>
        <fullName evidence="1">Uncharacterized protein</fullName>
    </submittedName>
</protein>
<sequence>MNLPTVTRRYQRFPLEDLSDVAIHVLPIVIAIFSARGLRCAYLPASRSLIFYHVILEGVNVNMRGEHDSRWLESSTQLPNVDDTTFQLRETSPAQALAQFMPPDRYATPRRAHEPAGCLHPTHPGPASSTAYGIGTTISPVYLPQRTSPAICAGTYAHRLRDIRHLRCAPRHDMLKRAVDPRELVCRLPWATMAPGDRYVSPIANRRFAIGLTYLSASRQCAVCPNSLPCSRTGEATEAGTGTILAGQIAARTPPPASAAHITQASSKHYTRSCALPPFPDRARSRTHSRSSFHSS</sequence>
<evidence type="ECO:0000313" key="1">
    <source>
        <dbReference type="EMBL" id="KAI0048617.1"/>
    </source>
</evidence>
<evidence type="ECO:0000313" key="2">
    <source>
        <dbReference type="Proteomes" id="UP000814033"/>
    </source>
</evidence>
<comment type="caution">
    <text evidence="1">The sequence shown here is derived from an EMBL/GenBank/DDBJ whole genome shotgun (WGS) entry which is preliminary data.</text>
</comment>
<reference evidence="1" key="1">
    <citation type="submission" date="2021-02" db="EMBL/GenBank/DDBJ databases">
        <authorList>
            <consortium name="DOE Joint Genome Institute"/>
            <person name="Ahrendt S."/>
            <person name="Looney B.P."/>
            <person name="Miyauchi S."/>
            <person name="Morin E."/>
            <person name="Drula E."/>
            <person name="Courty P.E."/>
            <person name="Chicoki N."/>
            <person name="Fauchery L."/>
            <person name="Kohler A."/>
            <person name="Kuo A."/>
            <person name="Labutti K."/>
            <person name="Pangilinan J."/>
            <person name="Lipzen A."/>
            <person name="Riley R."/>
            <person name="Andreopoulos W."/>
            <person name="He G."/>
            <person name="Johnson J."/>
            <person name="Barry K.W."/>
            <person name="Grigoriev I.V."/>
            <person name="Nagy L."/>
            <person name="Hibbett D."/>
            <person name="Henrissat B."/>
            <person name="Matheny P.B."/>
            <person name="Labbe J."/>
            <person name="Martin F."/>
        </authorList>
    </citation>
    <scope>NUCLEOTIDE SEQUENCE</scope>
    <source>
        <strain evidence="1">FP105234-sp</strain>
    </source>
</reference>
<proteinExistence type="predicted"/>